<feature type="compositionally biased region" description="Basic and acidic residues" evidence="10">
    <location>
        <begin position="277"/>
        <end position="300"/>
    </location>
</feature>
<dbReference type="InterPro" id="IPR051376">
    <property type="entry name" value="CWC25_splicing_factor"/>
</dbReference>
<feature type="domain" description="Peptidase A1" evidence="11">
    <location>
        <begin position="590"/>
        <end position="932"/>
    </location>
</feature>
<dbReference type="SUPFAM" id="SSF50630">
    <property type="entry name" value="Acid proteases"/>
    <property type="match status" value="1"/>
</dbReference>
<evidence type="ECO:0000256" key="3">
    <source>
        <dbReference type="ARBA" id="ARBA00007447"/>
    </source>
</evidence>
<reference evidence="12" key="1">
    <citation type="submission" date="2020-07" db="EMBL/GenBank/DDBJ databases">
        <title>Ethylene signaling mediates host invasion by parasitic plants.</title>
        <authorList>
            <person name="Yoshida S."/>
        </authorList>
    </citation>
    <scope>NUCLEOTIDE SEQUENCE</scope>
    <source>
        <strain evidence="12">Okayama</strain>
    </source>
</reference>
<dbReference type="AlphaFoldDB" id="A0A830D3D5"/>
<dbReference type="GO" id="GO:0004190">
    <property type="term" value="F:aspartic-type endopeptidase activity"/>
    <property type="evidence" value="ECO:0007669"/>
    <property type="project" value="InterPro"/>
</dbReference>
<keyword evidence="13" id="KW-1185">Reference proteome</keyword>
<dbReference type="CDD" id="cd05472">
    <property type="entry name" value="cnd41_like"/>
    <property type="match status" value="1"/>
</dbReference>
<evidence type="ECO:0000259" key="11">
    <source>
        <dbReference type="PROSITE" id="PS51767"/>
    </source>
</evidence>
<dbReference type="EMBL" id="BMAC01001386">
    <property type="protein sequence ID" value="GFQ07088.1"/>
    <property type="molecule type" value="Genomic_DNA"/>
</dbReference>
<keyword evidence="12" id="KW-0645">Protease</keyword>
<evidence type="ECO:0000313" key="12">
    <source>
        <dbReference type="EMBL" id="GFQ07088.1"/>
    </source>
</evidence>
<accession>A0A830D3D5</accession>
<dbReference type="InterPro" id="IPR021109">
    <property type="entry name" value="Peptidase_aspartic_dom_sf"/>
</dbReference>
<dbReference type="GO" id="GO:0000398">
    <property type="term" value="P:mRNA splicing, via spliceosome"/>
    <property type="evidence" value="ECO:0007669"/>
    <property type="project" value="TreeGrafter"/>
</dbReference>
<dbReference type="Proteomes" id="UP000653305">
    <property type="component" value="Unassembled WGS sequence"/>
</dbReference>
<dbReference type="InterPro" id="IPR001969">
    <property type="entry name" value="Aspartic_peptidase_AS"/>
</dbReference>
<dbReference type="InterPro" id="IPR033121">
    <property type="entry name" value="PEPTIDASE_A1"/>
</dbReference>
<protein>
    <submittedName>
        <fullName evidence="12">Protein aspartic protease in guard cell 1</fullName>
    </submittedName>
</protein>
<dbReference type="PROSITE" id="PS00141">
    <property type="entry name" value="ASP_PROTEASE"/>
    <property type="match status" value="1"/>
</dbReference>
<comment type="similarity">
    <text evidence="3">Belongs to the peptidase A1 family.</text>
</comment>
<evidence type="ECO:0000256" key="4">
    <source>
        <dbReference type="ARBA" id="ARBA00022664"/>
    </source>
</evidence>
<feature type="compositionally biased region" description="Basic and acidic residues" evidence="10">
    <location>
        <begin position="310"/>
        <end position="331"/>
    </location>
</feature>
<dbReference type="PANTHER" id="PTHR16196">
    <property type="entry name" value="CELL CYCLE CONTROL PROTEIN CWF25"/>
    <property type="match status" value="1"/>
</dbReference>
<evidence type="ECO:0000313" key="13">
    <source>
        <dbReference type="Proteomes" id="UP000653305"/>
    </source>
</evidence>
<keyword evidence="6 9" id="KW-0175">Coiled coil</keyword>
<feature type="compositionally biased region" description="Basic and acidic residues" evidence="10">
    <location>
        <begin position="86"/>
        <end position="96"/>
    </location>
</feature>
<evidence type="ECO:0000256" key="5">
    <source>
        <dbReference type="ARBA" id="ARBA00022728"/>
    </source>
</evidence>
<proteinExistence type="inferred from homology"/>
<evidence type="ECO:0000256" key="6">
    <source>
        <dbReference type="ARBA" id="ARBA00023054"/>
    </source>
</evidence>
<dbReference type="GO" id="GO:0005684">
    <property type="term" value="C:U2-type spliceosomal complex"/>
    <property type="evidence" value="ECO:0007669"/>
    <property type="project" value="TreeGrafter"/>
</dbReference>
<sequence>MALKFLNKKGWHTGSLRNIENVWKAEQKHEAEQRKLEELRKQIHEERERAEFRQLQEQAGFIPKQERLDFLYESGLAVGKGSSSFKELESLPKTEPEATGSSSASAKQSAVPGALFEEKPQSQSANDSWRKLHSDPLLLIRQKEQQALAHVKNNPVQMAMIRKSVQAEKDKDVKKQKKRHHKKKSKHRKHSSSEEESDYEEKRRENHRKSSKSDKLSSKRAQSSDEETSEDDARRKKYYEKGNNRRKSNKSPHDSQHKEYSSEQDEKRTHYNNSSDKPPRNEYCDSQHKEYSSERHEKRSQYNNSSDKPLGIEHHDSLQKEYSSERNEKRNHYNSSHKPPRSVYHNSQNKEYSSERHEKRSHYNNSSDKPPRNELDSRNRKPVKLSEEERAARLREMQTDAEIHEQQRWKRLKKAADNDAQEAVQDRASLGRSFLDATQKSIYGADKGGSKTIEESVRRRMHYSQGRSASDSNAFRLSELQLIAIIVCNSETELTCEVAILPIIGEAKHPALQLPLYHVRQRQSDPVSLQTTISFSEALALDDARAKFLNSRLSKNRNLTSSTHAPFHLIDGKSVRVPLNPGESIGVANYYTEIGIGSPPTKHSVVVDTGSSFSWIQCEPCAVYCHPQVGSHFNPSSSSTYQKLSCSTTQCKSLEQATLNSPMCTSSDTCLYTATYGDQSFSVGYLSKDSLTFGSESIPGFVFGCGQDNNGLFGKAAGLVGLAKNELSMLSQLSAKYGKTFAYCLPTSSPLGKTGSGGFLSVGLSSNPAYKFTPMLPDSRDSTLYFIKLSAISVAGRPLGLPTSDYSVSTIIDSGTTISRLATPVYSALRAELVKIISSKYKTAEAFSILDACFVGGSDEISAVVPQVQLVFQGGAELNLAPQNVLIEVEKGTTCLSFAGNSNLRDISIIGNQQQQTFDIVYDLARSRIGFAPGGCS</sequence>
<dbReference type="PANTHER" id="PTHR16196:SF0">
    <property type="entry name" value="PRE-MRNA-SPLICING FACTOR CWC25 HOMOLOG"/>
    <property type="match status" value="1"/>
</dbReference>
<feature type="compositionally biased region" description="Basic and acidic residues" evidence="10">
    <location>
        <begin position="369"/>
        <end position="386"/>
    </location>
</feature>
<gene>
    <name evidence="12" type="ORF">PHJA_002852900</name>
</gene>
<dbReference type="InterPro" id="IPR033873">
    <property type="entry name" value="CND41-like"/>
</dbReference>
<feature type="region of interest" description="Disordered" evidence="10">
    <location>
        <begin position="149"/>
        <end position="386"/>
    </location>
</feature>
<dbReference type="InterPro" id="IPR032861">
    <property type="entry name" value="TAXi_N"/>
</dbReference>
<dbReference type="PROSITE" id="PS51767">
    <property type="entry name" value="PEPTIDASE_A1"/>
    <property type="match status" value="1"/>
</dbReference>
<organism evidence="12 13">
    <name type="scientific">Phtheirospermum japonicum</name>
    <dbReference type="NCBI Taxonomy" id="374723"/>
    <lineage>
        <taxon>Eukaryota</taxon>
        <taxon>Viridiplantae</taxon>
        <taxon>Streptophyta</taxon>
        <taxon>Embryophyta</taxon>
        <taxon>Tracheophyta</taxon>
        <taxon>Spermatophyta</taxon>
        <taxon>Magnoliopsida</taxon>
        <taxon>eudicotyledons</taxon>
        <taxon>Gunneridae</taxon>
        <taxon>Pentapetalae</taxon>
        <taxon>asterids</taxon>
        <taxon>lamiids</taxon>
        <taxon>Lamiales</taxon>
        <taxon>Orobanchaceae</taxon>
        <taxon>Orobanchaceae incertae sedis</taxon>
        <taxon>Phtheirospermum</taxon>
    </lineage>
</organism>
<evidence type="ECO:0000256" key="10">
    <source>
        <dbReference type="SAM" id="MobiDB-lite"/>
    </source>
</evidence>
<name>A0A830D3D5_9LAMI</name>
<feature type="compositionally biased region" description="Basic and acidic residues" evidence="10">
    <location>
        <begin position="231"/>
        <end position="243"/>
    </location>
</feature>
<evidence type="ECO:0000256" key="8">
    <source>
        <dbReference type="ARBA" id="ARBA00023242"/>
    </source>
</evidence>
<comment type="subcellular location">
    <subcellularLocation>
        <location evidence="1">Nucleus</location>
    </subcellularLocation>
</comment>
<dbReference type="Pfam" id="PF14541">
    <property type="entry name" value="TAXi_C"/>
    <property type="match status" value="1"/>
</dbReference>
<keyword evidence="5" id="KW-0747">Spliceosome</keyword>
<dbReference type="Pfam" id="PF10197">
    <property type="entry name" value="Cir_N"/>
    <property type="match status" value="1"/>
</dbReference>
<dbReference type="FunFam" id="2.40.70.10:FF:000031">
    <property type="entry name" value="Aspartyl protease AED1"/>
    <property type="match status" value="1"/>
</dbReference>
<dbReference type="OrthoDB" id="2747330at2759"/>
<dbReference type="InterPro" id="IPR032799">
    <property type="entry name" value="TAXi_C"/>
</dbReference>
<dbReference type="Pfam" id="PF14543">
    <property type="entry name" value="TAXi_N"/>
    <property type="match status" value="1"/>
</dbReference>
<dbReference type="Pfam" id="PF12542">
    <property type="entry name" value="CWC25"/>
    <property type="match status" value="1"/>
</dbReference>
<comment type="similarity">
    <text evidence="2">Belongs to the CWC25 family.</text>
</comment>
<evidence type="ECO:0000256" key="2">
    <source>
        <dbReference type="ARBA" id="ARBA00006695"/>
    </source>
</evidence>
<keyword evidence="8" id="KW-0539">Nucleus</keyword>
<dbReference type="SMART" id="SM01083">
    <property type="entry name" value="Cir_N"/>
    <property type="match status" value="1"/>
</dbReference>
<dbReference type="InterPro" id="IPR019339">
    <property type="entry name" value="CIR_N_dom"/>
</dbReference>
<evidence type="ECO:0000256" key="1">
    <source>
        <dbReference type="ARBA" id="ARBA00004123"/>
    </source>
</evidence>
<keyword evidence="7" id="KW-0508">mRNA splicing</keyword>
<keyword evidence="12" id="KW-0378">Hydrolase</keyword>
<dbReference type="InterPro" id="IPR022209">
    <property type="entry name" value="CWC25"/>
</dbReference>
<dbReference type="Gene3D" id="2.40.70.10">
    <property type="entry name" value="Acid Proteases"/>
    <property type="match status" value="2"/>
</dbReference>
<dbReference type="GO" id="GO:0006508">
    <property type="term" value="P:proteolysis"/>
    <property type="evidence" value="ECO:0007669"/>
    <property type="project" value="UniProtKB-KW"/>
</dbReference>
<feature type="region of interest" description="Disordered" evidence="10">
    <location>
        <begin position="82"/>
        <end position="130"/>
    </location>
</feature>
<comment type="caution">
    <text evidence="12">The sequence shown here is derived from an EMBL/GenBank/DDBJ whole genome shotgun (WGS) entry which is preliminary data.</text>
</comment>
<feature type="coiled-coil region" evidence="9">
    <location>
        <begin position="22"/>
        <end position="56"/>
    </location>
</feature>
<feature type="compositionally biased region" description="Basic residues" evidence="10">
    <location>
        <begin position="174"/>
        <end position="190"/>
    </location>
</feature>
<evidence type="ECO:0000256" key="9">
    <source>
        <dbReference type="SAM" id="Coils"/>
    </source>
</evidence>
<keyword evidence="4" id="KW-0507">mRNA processing</keyword>
<feature type="compositionally biased region" description="Basic and acidic residues" evidence="10">
    <location>
        <begin position="251"/>
        <end position="269"/>
    </location>
</feature>
<evidence type="ECO:0000256" key="7">
    <source>
        <dbReference type="ARBA" id="ARBA00023187"/>
    </source>
</evidence>
<feature type="compositionally biased region" description="Polar residues" evidence="10">
    <location>
        <begin position="99"/>
        <end position="108"/>
    </location>
</feature>